<dbReference type="InterPro" id="IPR011991">
    <property type="entry name" value="ArsR-like_HTH"/>
</dbReference>
<comment type="caution">
    <text evidence="2">The sequence shown here is derived from an EMBL/GenBank/DDBJ whole genome shotgun (WGS) entry which is preliminary data.</text>
</comment>
<dbReference type="CDD" id="cd00090">
    <property type="entry name" value="HTH_ARSR"/>
    <property type="match status" value="1"/>
</dbReference>
<dbReference type="InterPro" id="IPR036388">
    <property type="entry name" value="WH-like_DNA-bd_sf"/>
</dbReference>
<reference evidence="2 3" key="1">
    <citation type="journal article" date="2014" name="PLoS Genet.">
        <title>Phylogenetically driven sequencing of extremely halophilic archaea reveals strategies for static and dynamic osmo-response.</title>
        <authorList>
            <person name="Becker E.A."/>
            <person name="Seitzer P.M."/>
            <person name="Tritt A."/>
            <person name="Larsen D."/>
            <person name="Krusor M."/>
            <person name="Yao A.I."/>
            <person name="Wu D."/>
            <person name="Madern D."/>
            <person name="Eisen J.A."/>
            <person name="Darling A.E."/>
            <person name="Facciotti M.T."/>
        </authorList>
    </citation>
    <scope>NUCLEOTIDE SEQUENCE [LARGE SCALE GENOMIC DNA]</scope>
    <source>
        <strain evidence="2 3">JCM 13552</strain>
    </source>
</reference>
<dbReference type="STRING" id="1227457.C451_06917"/>
<dbReference type="EMBL" id="AOMF01000143">
    <property type="protein sequence ID" value="EMA54228.1"/>
    <property type="molecule type" value="Genomic_DNA"/>
</dbReference>
<dbReference type="SUPFAM" id="SSF46785">
    <property type="entry name" value="Winged helix' DNA-binding domain"/>
    <property type="match status" value="1"/>
</dbReference>
<evidence type="ECO:0000313" key="2">
    <source>
        <dbReference type="EMBL" id="EMA54228.1"/>
    </source>
</evidence>
<dbReference type="PATRIC" id="fig|1227457.3.peg.1241"/>
<dbReference type="AlphaFoldDB" id="M0N9H1"/>
<dbReference type="Proteomes" id="UP000011680">
    <property type="component" value="Unassembled WGS sequence"/>
</dbReference>
<sequence length="198" mass="20520">MPTTDTTDTATLYLPVQSSALAAAGTAIESTENGTAQATATSESTTNGTATVTETGTTTETTETATETTNTTTGTETTTTESTTTATETETTTETTDEESDADAELTAFAGGSSTRTAVLERLVTGPANASDIATRDPPNVEDMRGITGNLSVSKTRSAIDTLRDRGLVELLVDGETPIYSLTAKGERILFEIERNDG</sequence>
<feature type="compositionally biased region" description="Low complexity" evidence="1">
    <location>
        <begin position="35"/>
        <end position="94"/>
    </location>
</feature>
<feature type="region of interest" description="Disordered" evidence="1">
    <location>
        <begin position="27"/>
        <end position="101"/>
    </location>
</feature>
<evidence type="ECO:0000256" key="1">
    <source>
        <dbReference type="SAM" id="MobiDB-lite"/>
    </source>
</evidence>
<gene>
    <name evidence="2" type="ORF">C451_06917</name>
</gene>
<dbReference type="InterPro" id="IPR036390">
    <property type="entry name" value="WH_DNA-bd_sf"/>
</dbReference>
<keyword evidence="3" id="KW-1185">Reference proteome</keyword>
<protein>
    <submittedName>
        <fullName evidence="2">Uncharacterized protein</fullName>
    </submittedName>
</protein>
<proteinExistence type="predicted"/>
<dbReference type="Gene3D" id="1.10.10.10">
    <property type="entry name" value="Winged helix-like DNA-binding domain superfamily/Winged helix DNA-binding domain"/>
    <property type="match status" value="1"/>
</dbReference>
<evidence type="ECO:0000313" key="3">
    <source>
        <dbReference type="Proteomes" id="UP000011680"/>
    </source>
</evidence>
<accession>M0N9H1</accession>
<organism evidence="2 3">
    <name type="scientific">Halococcus thailandensis JCM 13552</name>
    <dbReference type="NCBI Taxonomy" id="1227457"/>
    <lineage>
        <taxon>Archaea</taxon>
        <taxon>Methanobacteriati</taxon>
        <taxon>Methanobacteriota</taxon>
        <taxon>Stenosarchaea group</taxon>
        <taxon>Halobacteria</taxon>
        <taxon>Halobacteriales</taxon>
        <taxon>Halococcaceae</taxon>
        <taxon>Halococcus</taxon>
    </lineage>
</organism>
<name>M0N9H1_9EURY</name>